<dbReference type="GO" id="GO:0005525">
    <property type="term" value="F:GTP binding"/>
    <property type="evidence" value="ECO:0007669"/>
    <property type="project" value="UniProtKB-KW"/>
</dbReference>
<evidence type="ECO:0000256" key="2">
    <source>
        <dbReference type="ARBA" id="ARBA00007249"/>
    </source>
</evidence>
<dbReference type="Gene3D" id="3.40.50.300">
    <property type="entry name" value="P-loop containing nucleotide triphosphate hydrolases"/>
    <property type="match status" value="2"/>
</dbReference>
<reference evidence="10 11" key="1">
    <citation type="submission" date="2014-11" db="EMBL/GenBank/DDBJ databases">
        <title>Genetic blueprint of the zoonotic pathogen Toxocara canis.</title>
        <authorList>
            <person name="Zhu X.-Q."/>
            <person name="Korhonen P.K."/>
            <person name="Cai H."/>
            <person name="Young N.D."/>
            <person name="Nejsum P."/>
            <person name="von Samson-Himmelstjerna G."/>
            <person name="Boag P.R."/>
            <person name="Tan P."/>
            <person name="Li Q."/>
            <person name="Min J."/>
            <person name="Yang Y."/>
            <person name="Wang X."/>
            <person name="Fang X."/>
            <person name="Hall R.S."/>
            <person name="Hofmann A."/>
            <person name="Sternberg P.W."/>
            <person name="Jex A.R."/>
            <person name="Gasser R.B."/>
        </authorList>
    </citation>
    <scope>NUCLEOTIDE SEQUENCE [LARGE SCALE GENOMIC DNA]</scope>
    <source>
        <strain evidence="10">PN_DK_2014</strain>
    </source>
</reference>
<dbReference type="Gene3D" id="2.40.30.10">
    <property type="entry name" value="Translation factors"/>
    <property type="match status" value="3"/>
</dbReference>
<evidence type="ECO:0000256" key="1">
    <source>
        <dbReference type="ARBA" id="ARBA00004496"/>
    </source>
</evidence>
<dbReference type="GO" id="GO:0006415">
    <property type="term" value="P:translational termination"/>
    <property type="evidence" value="ECO:0007669"/>
    <property type="project" value="UniProtKB-ARBA"/>
</dbReference>
<dbReference type="GO" id="GO:0003924">
    <property type="term" value="F:GTPase activity"/>
    <property type="evidence" value="ECO:0007669"/>
    <property type="project" value="InterPro"/>
</dbReference>
<dbReference type="OrthoDB" id="342024at2759"/>
<keyword evidence="4" id="KW-0597">Phosphoprotein</keyword>
<evidence type="ECO:0000256" key="3">
    <source>
        <dbReference type="ARBA" id="ARBA00022490"/>
    </source>
</evidence>
<gene>
    <name evidence="10" type="primary">GSPT1</name>
    <name evidence="10" type="ORF">Tcan_16707</name>
</gene>
<evidence type="ECO:0000256" key="6">
    <source>
        <dbReference type="ARBA" id="ARBA00022917"/>
    </source>
</evidence>
<dbReference type="InterPro" id="IPR050100">
    <property type="entry name" value="TRAFAC_GTPase_members"/>
</dbReference>
<dbReference type="EMBL" id="JPKZ01001679">
    <property type="protein sequence ID" value="KHN80736.1"/>
    <property type="molecule type" value="Genomic_DNA"/>
</dbReference>
<dbReference type="AlphaFoldDB" id="A0A0B2VB65"/>
<dbReference type="InterPro" id="IPR031157">
    <property type="entry name" value="G_TR_CS"/>
</dbReference>
<dbReference type="InterPro" id="IPR027417">
    <property type="entry name" value="P-loop_NTPase"/>
</dbReference>
<dbReference type="FunFam" id="2.40.30.10:FF:000017">
    <property type="entry name" value="Eukaryotic peptide chain release factor GTP-binding subunit"/>
    <property type="match status" value="1"/>
</dbReference>
<organism evidence="10 11">
    <name type="scientific">Toxocara canis</name>
    <name type="common">Canine roundworm</name>
    <dbReference type="NCBI Taxonomy" id="6265"/>
    <lineage>
        <taxon>Eukaryota</taxon>
        <taxon>Metazoa</taxon>
        <taxon>Ecdysozoa</taxon>
        <taxon>Nematoda</taxon>
        <taxon>Chromadorea</taxon>
        <taxon>Rhabditida</taxon>
        <taxon>Spirurina</taxon>
        <taxon>Ascaridomorpha</taxon>
        <taxon>Ascaridoidea</taxon>
        <taxon>Toxocaridae</taxon>
        <taxon>Toxocara</taxon>
    </lineage>
</organism>
<name>A0A0B2VB65_TOXCA</name>
<dbReference type="InterPro" id="IPR000795">
    <property type="entry name" value="T_Tr_GTP-bd_dom"/>
</dbReference>
<comment type="subcellular location">
    <subcellularLocation>
        <location evidence="1">Cytoplasm</location>
    </subcellularLocation>
</comment>
<dbReference type="InterPro" id="IPR004161">
    <property type="entry name" value="EFTu-like_2"/>
</dbReference>
<sequence>MTDDRSRRGLNPNAQAFVPNPGARPFVPGQPYMFATPPPMYGQPPPPFPLYQQPPQMMTAHMMQQHRMPIHTSSQMQQMHYQQPSQQQHNVANLQQQQPPLDAWDADDPEPEPEVPTATEVAAEPVVAAAEPIEKTEPKISEQKANYEPELPREAKSGSEESGGCGDKGSPAPDSVAEVKTEEDDEMTALPTKFKRTVFVDDGIRKEHVNIVFIGHVDAGKSTIGGQLMYLTGMVDKRTLEKYEKEAKDKGRESWYLSWALDTNDEEREKGKTVECGRAFFETEKKHFTILDAPGHKSFVPNMISGATQADLAVLVRYLSWALDTNDEEREKGKTVECGRAFFETEKKHFTILDAPGHKSFVPNMISGATQADLAVLVISARKGEFETGFDRGGQTREHAMLVKTAGVRHMIVLVNKMDDPTVNWDEQRFKEIQNKLTPYLRKCGYSPKTDIAYIPVSGLTGAFLKDRPSAEFGPWYTGPCFIDYVDNMLPAMSRDYEGPVRVIIADKYSDMGTIIIGKIESGVIAKGDMVTVMPNRTSVQVIQLWSDDVETEKVMSGDNVKLKLKGVEDADILPGFILCSPDALCHVGKVFDAETSVQVIQLWSDDVETEKVMSGDNVKLKLKGVEDADILPGFILCSPDALCHVGKVFDAEVVILEHRSIIASGYSCVLHIQSAVEEVTVKMVICTIDKKTGAKVRARFVKQDEKCIMRLESAEPFCLEAFKDFPQMGRFTLRDEGRTIAIGKVLKVVE</sequence>
<evidence type="ECO:0000313" key="10">
    <source>
        <dbReference type="EMBL" id="KHN80736.1"/>
    </source>
</evidence>
<keyword evidence="11" id="KW-1185">Reference proteome</keyword>
<dbReference type="PRINTS" id="PR00315">
    <property type="entry name" value="ELONGATNFCT"/>
</dbReference>
<keyword evidence="3" id="KW-0963">Cytoplasm</keyword>
<evidence type="ECO:0000256" key="7">
    <source>
        <dbReference type="ARBA" id="ARBA00023134"/>
    </source>
</evidence>
<feature type="region of interest" description="Disordered" evidence="8">
    <location>
        <begin position="1"/>
        <end position="31"/>
    </location>
</feature>
<evidence type="ECO:0000259" key="9">
    <source>
        <dbReference type="PROSITE" id="PS51722"/>
    </source>
</evidence>
<comment type="caution">
    <text evidence="10">The sequence shown here is derived from an EMBL/GenBank/DDBJ whole genome shotgun (WGS) entry which is preliminary data.</text>
</comment>
<evidence type="ECO:0000256" key="8">
    <source>
        <dbReference type="SAM" id="MobiDB-lite"/>
    </source>
</evidence>
<dbReference type="FunFam" id="2.40.30.10:FF:000020">
    <property type="entry name" value="Translation elongation factor EF-1"/>
    <property type="match status" value="1"/>
</dbReference>
<evidence type="ECO:0000256" key="5">
    <source>
        <dbReference type="ARBA" id="ARBA00022741"/>
    </source>
</evidence>
<dbReference type="STRING" id="6265.A0A0B2VB65"/>
<keyword evidence="5" id="KW-0547">Nucleotide-binding</keyword>
<feature type="domain" description="Tr-type G" evidence="9">
    <location>
        <begin position="206"/>
        <end position="494"/>
    </location>
</feature>
<protein>
    <submittedName>
        <fullName evidence="10">Eukaryotic peptide chain release factor GTP-binding subunit ERF3A</fullName>
    </submittedName>
</protein>
<evidence type="ECO:0000256" key="4">
    <source>
        <dbReference type="ARBA" id="ARBA00022553"/>
    </source>
</evidence>
<dbReference type="CDD" id="cd03704">
    <property type="entry name" value="eRF3_C_III"/>
    <property type="match status" value="1"/>
</dbReference>
<dbReference type="InterPro" id="IPR054696">
    <property type="entry name" value="GTP-eEF1A_C"/>
</dbReference>
<dbReference type="CDD" id="cd04089">
    <property type="entry name" value="eRF3_II"/>
    <property type="match status" value="1"/>
</dbReference>
<dbReference type="Proteomes" id="UP000031036">
    <property type="component" value="Unassembled WGS sequence"/>
</dbReference>
<dbReference type="InterPro" id="IPR009001">
    <property type="entry name" value="Transl_elong_EF1A/Init_IF2_C"/>
</dbReference>
<dbReference type="Pfam" id="PF22594">
    <property type="entry name" value="GTP-eEF1A_C"/>
    <property type="match status" value="1"/>
</dbReference>
<comment type="similarity">
    <text evidence="2">Belongs to the TRAFAC class translation factor GTPase superfamily. Classic translation factor GTPase family. EF-Tu/EF-1A subfamily.</text>
</comment>
<dbReference type="SUPFAM" id="SSF50465">
    <property type="entry name" value="EF-Tu/eEF-1alpha/eIF2-gamma C-terminal domain"/>
    <property type="match status" value="1"/>
</dbReference>
<accession>A0A0B2VB65</accession>
<keyword evidence="6" id="KW-0648">Protein biosynthesis</keyword>
<feature type="region of interest" description="Disordered" evidence="8">
    <location>
        <begin position="129"/>
        <end position="184"/>
    </location>
</feature>
<dbReference type="Pfam" id="PF00009">
    <property type="entry name" value="GTP_EFTU"/>
    <property type="match status" value="2"/>
</dbReference>
<dbReference type="InterPro" id="IPR009000">
    <property type="entry name" value="Transl_B-barrel_sf"/>
</dbReference>
<dbReference type="PROSITE" id="PS51722">
    <property type="entry name" value="G_TR_2"/>
    <property type="match status" value="1"/>
</dbReference>
<dbReference type="PANTHER" id="PTHR23115">
    <property type="entry name" value="TRANSLATION FACTOR"/>
    <property type="match status" value="1"/>
</dbReference>
<proteinExistence type="inferred from homology"/>
<dbReference type="SUPFAM" id="SSF52540">
    <property type="entry name" value="P-loop containing nucleoside triphosphate hydrolases"/>
    <property type="match status" value="2"/>
</dbReference>
<dbReference type="CDD" id="cd01883">
    <property type="entry name" value="EF1_alpha"/>
    <property type="match status" value="1"/>
</dbReference>
<dbReference type="Pfam" id="PF03144">
    <property type="entry name" value="GTP_EFTU_D2"/>
    <property type="match status" value="1"/>
</dbReference>
<evidence type="ECO:0000313" key="11">
    <source>
        <dbReference type="Proteomes" id="UP000031036"/>
    </source>
</evidence>
<keyword evidence="7" id="KW-0342">GTP-binding</keyword>
<dbReference type="SUPFAM" id="SSF50447">
    <property type="entry name" value="Translation proteins"/>
    <property type="match status" value="2"/>
</dbReference>
<dbReference type="GO" id="GO:0005737">
    <property type="term" value="C:cytoplasm"/>
    <property type="evidence" value="ECO:0007669"/>
    <property type="project" value="UniProtKB-SubCell"/>
</dbReference>
<dbReference type="PROSITE" id="PS00301">
    <property type="entry name" value="G_TR_1"/>
    <property type="match status" value="2"/>
</dbReference>
<feature type="compositionally biased region" description="Basic and acidic residues" evidence="8">
    <location>
        <begin position="132"/>
        <end position="159"/>
    </location>
</feature>